<dbReference type="RefSeq" id="WP_380250489.1">
    <property type="nucleotide sequence ID" value="NZ_JBHUII010000004.1"/>
</dbReference>
<keyword evidence="2" id="KW-0805">Transcription regulation</keyword>
<dbReference type="PROSITE" id="PS50931">
    <property type="entry name" value="HTH_LYSR"/>
    <property type="match status" value="1"/>
</dbReference>
<reference evidence="7" key="1">
    <citation type="journal article" date="2019" name="Int. J. Syst. Evol. Microbiol.">
        <title>The Global Catalogue of Microorganisms (GCM) 10K type strain sequencing project: providing services to taxonomists for standard genome sequencing and annotation.</title>
        <authorList>
            <consortium name="The Broad Institute Genomics Platform"/>
            <consortium name="The Broad Institute Genome Sequencing Center for Infectious Disease"/>
            <person name="Wu L."/>
            <person name="Ma J."/>
        </authorList>
    </citation>
    <scope>NUCLEOTIDE SEQUENCE [LARGE SCALE GENOMIC DNA]</scope>
    <source>
        <strain evidence="7">CGMCC 4.7192</strain>
    </source>
</reference>
<keyword evidence="3" id="KW-0238">DNA-binding</keyword>
<evidence type="ECO:0000313" key="7">
    <source>
        <dbReference type="Proteomes" id="UP001597294"/>
    </source>
</evidence>
<dbReference type="Pfam" id="PF00126">
    <property type="entry name" value="HTH_1"/>
    <property type="match status" value="1"/>
</dbReference>
<organism evidence="6 7">
    <name type="scientific">Kiloniella antarctica</name>
    <dbReference type="NCBI Taxonomy" id="1550907"/>
    <lineage>
        <taxon>Bacteria</taxon>
        <taxon>Pseudomonadati</taxon>
        <taxon>Pseudomonadota</taxon>
        <taxon>Alphaproteobacteria</taxon>
        <taxon>Rhodospirillales</taxon>
        <taxon>Kiloniellaceae</taxon>
        <taxon>Kiloniella</taxon>
    </lineage>
</organism>
<gene>
    <name evidence="6" type="ORF">ACFSKO_08575</name>
</gene>
<sequence>MLYTTLRQLEYVVAIANAQSLTDAAQSLNVSQPALSVALTQVEQRQGQKIFIRRKGTPISLTSFGRTFVADAEALLVDAERLENPEAQANRGLHNITLGCFEDLAPTYLAPVLLHLRRTFPQITFTAHVCGFEDLANNMQNGQIDLAITYDLGLDASFNKHLLRTISPHAFLAPDDPLSKRAEISLQDLADRPLILSEQGLSIRHMINLFRAQGLLPRIVHRAASLEVMRSLAANNEGIGISYTIPPTDISYDGKSLETVPISNIEAKEPIVLVRPAFNPQTPPIPDIIMSIQENIGVPEK</sequence>
<dbReference type="Gene3D" id="1.10.10.10">
    <property type="entry name" value="Winged helix-like DNA-binding domain superfamily/Winged helix DNA-binding domain"/>
    <property type="match status" value="1"/>
</dbReference>
<name>A0ABW5BHR4_9PROT</name>
<dbReference type="Gene3D" id="3.40.190.10">
    <property type="entry name" value="Periplasmic binding protein-like II"/>
    <property type="match status" value="2"/>
</dbReference>
<feature type="domain" description="HTH lysR-type" evidence="5">
    <location>
        <begin position="4"/>
        <end position="62"/>
    </location>
</feature>
<proteinExistence type="inferred from homology"/>
<accession>A0ABW5BHR4</accession>
<evidence type="ECO:0000313" key="6">
    <source>
        <dbReference type="EMBL" id="MFD2205662.1"/>
    </source>
</evidence>
<dbReference type="PANTHER" id="PTHR30346:SF0">
    <property type="entry name" value="HCA OPERON TRANSCRIPTIONAL ACTIVATOR HCAR"/>
    <property type="match status" value="1"/>
</dbReference>
<dbReference type="InterPro" id="IPR005119">
    <property type="entry name" value="LysR_subst-bd"/>
</dbReference>
<dbReference type="PANTHER" id="PTHR30346">
    <property type="entry name" value="TRANSCRIPTIONAL DUAL REGULATOR HCAR-RELATED"/>
    <property type="match status" value="1"/>
</dbReference>
<dbReference type="SUPFAM" id="SSF46785">
    <property type="entry name" value="Winged helix' DNA-binding domain"/>
    <property type="match status" value="1"/>
</dbReference>
<dbReference type="PRINTS" id="PR00039">
    <property type="entry name" value="HTHLYSR"/>
</dbReference>
<dbReference type="InterPro" id="IPR036390">
    <property type="entry name" value="WH_DNA-bd_sf"/>
</dbReference>
<dbReference type="Proteomes" id="UP001597294">
    <property type="component" value="Unassembled WGS sequence"/>
</dbReference>
<dbReference type="InterPro" id="IPR036388">
    <property type="entry name" value="WH-like_DNA-bd_sf"/>
</dbReference>
<keyword evidence="4" id="KW-0804">Transcription</keyword>
<dbReference type="Pfam" id="PF03466">
    <property type="entry name" value="LysR_substrate"/>
    <property type="match status" value="1"/>
</dbReference>
<dbReference type="EMBL" id="JBHUII010000004">
    <property type="protein sequence ID" value="MFD2205662.1"/>
    <property type="molecule type" value="Genomic_DNA"/>
</dbReference>
<dbReference type="SUPFAM" id="SSF53850">
    <property type="entry name" value="Periplasmic binding protein-like II"/>
    <property type="match status" value="1"/>
</dbReference>
<evidence type="ECO:0000256" key="1">
    <source>
        <dbReference type="ARBA" id="ARBA00009437"/>
    </source>
</evidence>
<evidence type="ECO:0000256" key="4">
    <source>
        <dbReference type="ARBA" id="ARBA00023163"/>
    </source>
</evidence>
<dbReference type="InterPro" id="IPR000847">
    <property type="entry name" value="LysR_HTH_N"/>
</dbReference>
<keyword evidence="7" id="KW-1185">Reference proteome</keyword>
<evidence type="ECO:0000256" key="3">
    <source>
        <dbReference type="ARBA" id="ARBA00023125"/>
    </source>
</evidence>
<comment type="similarity">
    <text evidence="1">Belongs to the LysR transcriptional regulatory family.</text>
</comment>
<evidence type="ECO:0000259" key="5">
    <source>
        <dbReference type="PROSITE" id="PS50931"/>
    </source>
</evidence>
<comment type="caution">
    <text evidence="6">The sequence shown here is derived from an EMBL/GenBank/DDBJ whole genome shotgun (WGS) entry which is preliminary data.</text>
</comment>
<evidence type="ECO:0000256" key="2">
    <source>
        <dbReference type="ARBA" id="ARBA00023015"/>
    </source>
</evidence>
<protein>
    <submittedName>
        <fullName evidence="6">LysR family transcriptional regulator</fullName>
    </submittedName>
</protein>